<dbReference type="PANTHER" id="PTHR12329">
    <property type="entry name" value="BCL2-ASSOCIATED ATHANOGENE"/>
    <property type="match status" value="1"/>
</dbReference>
<dbReference type="Pfam" id="PF02179">
    <property type="entry name" value="BAG"/>
    <property type="match status" value="1"/>
</dbReference>
<feature type="region of interest" description="Disordered" evidence="2">
    <location>
        <begin position="242"/>
        <end position="263"/>
    </location>
</feature>
<dbReference type="GO" id="GO:0005737">
    <property type="term" value="C:cytoplasm"/>
    <property type="evidence" value="ECO:0007669"/>
    <property type="project" value="UniProtKB-ARBA"/>
</dbReference>
<dbReference type="AlphaFoldDB" id="A0ABD3AKI7"/>
<evidence type="ECO:0000313" key="5">
    <source>
        <dbReference type="EMBL" id="KAL3531668.1"/>
    </source>
</evidence>
<reference evidence="5 6" key="1">
    <citation type="submission" date="2024-11" db="EMBL/GenBank/DDBJ databases">
        <title>A near-complete genome assembly of Cinchona calisaya.</title>
        <authorList>
            <person name="Lian D.C."/>
            <person name="Zhao X.W."/>
            <person name="Wei L."/>
        </authorList>
    </citation>
    <scope>NUCLEOTIDE SEQUENCE [LARGE SCALE GENOMIC DNA]</scope>
    <source>
        <tissue evidence="5">Nenye</tissue>
    </source>
</reference>
<dbReference type="InterPro" id="IPR039773">
    <property type="entry name" value="BAG_chaperone_regulator"/>
</dbReference>
<organism evidence="5 6">
    <name type="scientific">Cinchona calisaya</name>
    <dbReference type="NCBI Taxonomy" id="153742"/>
    <lineage>
        <taxon>Eukaryota</taxon>
        <taxon>Viridiplantae</taxon>
        <taxon>Streptophyta</taxon>
        <taxon>Embryophyta</taxon>
        <taxon>Tracheophyta</taxon>
        <taxon>Spermatophyta</taxon>
        <taxon>Magnoliopsida</taxon>
        <taxon>eudicotyledons</taxon>
        <taxon>Gunneridae</taxon>
        <taxon>Pentapetalae</taxon>
        <taxon>asterids</taxon>
        <taxon>lamiids</taxon>
        <taxon>Gentianales</taxon>
        <taxon>Rubiaceae</taxon>
        <taxon>Cinchonoideae</taxon>
        <taxon>Cinchoneae</taxon>
        <taxon>Cinchona</taxon>
    </lineage>
</organism>
<dbReference type="SMART" id="SM00213">
    <property type="entry name" value="UBQ"/>
    <property type="match status" value="1"/>
</dbReference>
<keyword evidence="1" id="KW-0143">Chaperone</keyword>
<feature type="domain" description="Ubiquitin-like" evidence="3">
    <location>
        <begin position="37"/>
        <end position="113"/>
    </location>
</feature>
<comment type="caution">
    <text evidence="5">The sequence shown here is derived from an EMBL/GenBank/DDBJ whole genome shotgun (WGS) entry which is preliminary data.</text>
</comment>
<dbReference type="Gene3D" id="1.20.58.120">
    <property type="entry name" value="BAG domain"/>
    <property type="match status" value="1"/>
</dbReference>
<dbReference type="PROSITE" id="PS50053">
    <property type="entry name" value="UBIQUITIN_2"/>
    <property type="match status" value="1"/>
</dbReference>
<dbReference type="PROSITE" id="PS51035">
    <property type="entry name" value="BAG"/>
    <property type="match status" value="1"/>
</dbReference>
<keyword evidence="6" id="KW-1185">Reference proteome</keyword>
<dbReference type="InterPro" id="IPR000626">
    <property type="entry name" value="Ubiquitin-like_dom"/>
</dbReference>
<proteinExistence type="predicted"/>
<dbReference type="SUPFAM" id="SSF63491">
    <property type="entry name" value="BAG domain"/>
    <property type="match status" value="1"/>
</dbReference>
<sequence length="263" mass="29099">MMGSNPPENSTISCASEARPGCTLDDDVHQQQVVDGPALKMKVSHGSNLVDVSVPSSSTFGDLKRFIARETGLEPQMQKLLFRGKEKEDCDLLQMAGVKDDTQVVLLMEDARDEEMKSREMNETSEILRGVAAVADVRAEVDNLSEQVSALQAVVYGGEKVEERDIVYLTEMLMRQLLKLDSIEAEGEGKIQRKMEVRRVQSFVEIMDTLKARNSTPFSDSSNAVSSTTQWETFNSAVANPSAPIPMPCSTSTKVTQQREQFD</sequence>
<evidence type="ECO:0000256" key="2">
    <source>
        <dbReference type="SAM" id="MobiDB-lite"/>
    </source>
</evidence>
<gene>
    <name evidence="5" type="ORF">ACH5RR_005189</name>
</gene>
<feature type="domain" description="BAG" evidence="4">
    <location>
        <begin position="133"/>
        <end position="211"/>
    </location>
</feature>
<dbReference type="Proteomes" id="UP001630127">
    <property type="component" value="Unassembled WGS sequence"/>
</dbReference>
<dbReference type="Gene3D" id="3.10.20.90">
    <property type="entry name" value="Phosphatidylinositol 3-kinase Catalytic Subunit, Chain A, domain 1"/>
    <property type="match status" value="1"/>
</dbReference>
<feature type="compositionally biased region" description="Polar residues" evidence="2">
    <location>
        <begin position="249"/>
        <end position="263"/>
    </location>
</feature>
<name>A0ABD3AKI7_9GENT</name>
<dbReference type="InterPro" id="IPR003103">
    <property type="entry name" value="BAG_domain"/>
</dbReference>
<evidence type="ECO:0000259" key="4">
    <source>
        <dbReference type="PROSITE" id="PS51035"/>
    </source>
</evidence>
<accession>A0ABD3AKI7</accession>
<evidence type="ECO:0000259" key="3">
    <source>
        <dbReference type="PROSITE" id="PS50053"/>
    </source>
</evidence>
<evidence type="ECO:0008006" key="7">
    <source>
        <dbReference type="Google" id="ProtNLM"/>
    </source>
</evidence>
<evidence type="ECO:0000313" key="6">
    <source>
        <dbReference type="Proteomes" id="UP001630127"/>
    </source>
</evidence>
<dbReference type="SMART" id="SM00264">
    <property type="entry name" value="BAG"/>
    <property type="match status" value="1"/>
</dbReference>
<dbReference type="InterPro" id="IPR029071">
    <property type="entry name" value="Ubiquitin-like_domsf"/>
</dbReference>
<evidence type="ECO:0000256" key="1">
    <source>
        <dbReference type="ARBA" id="ARBA00023186"/>
    </source>
</evidence>
<dbReference type="Pfam" id="PF00240">
    <property type="entry name" value="ubiquitin"/>
    <property type="match status" value="1"/>
</dbReference>
<dbReference type="InterPro" id="IPR036533">
    <property type="entry name" value="BAG_dom_sf"/>
</dbReference>
<dbReference type="SUPFAM" id="SSF54236">
    <property type="entry name" value="Ubiquitin-like"/>
    <property type="match status" value="1"/>
</dbReference>
<dbReference type="PANTHER" id="PTHR12329:SF49">
    <property type="entry name" value="BAG FAMILY MOLECULAR CHAPERONE REGULATOR 4-LIKE ISOFORM X1"/>
    <property type="match status" value="1"/>
</dbReference>
<protein>
    <recommendedName>
        <fullName evidence="7">BAG family molecular chaperone regulator 4</fullName>
    </recommendedName>
</protein>
<dbReference type="EMBL" id="JBJUIK010000003">
    <property type="protein sequence ID" value="KAL3531668.1"/>
    <property type="molecule type" value="Genomic_DNA"/>
</dbReference>